<dbReference type="AlphaFoldDB" id="A0A916W560"/>
<accession>A0A916W560</accession>
<keyword evidence="2" id="KW-1185">Reference proteome</keyword>
<evidence type="ECO:0000313" key="1">
    <source>
        <dbReference type="EMBL" id="GGA68788.1"/>
    </source>
</evidence>
<proteinExistence type="predicted"/>
<dbReference type="Proteomes" id="UP000613512">
    <property type="component" value="Unassembled WGS sequence"/>
</dbReference>
<evidence type="ECO:0008006" key="3">
    <source>
        <dbReference type="Google" id="ProtNLM"/>
    </source>
</evidence>
<reference evidence="1" key="1">
    <citation type="journal article" date="2014" name="Int. J. Syst. Evol. Microbiol.">
        <title>Complete genome sequence of Corynebacterium casei LMG S-19264T (=DSM 44701T), isolated from a smear-ripened cheese.</title>
        <authorList>
            <consortium name="US DOE Joint Genome Institute (JGI-PGF)"/>
            <person name="Walter F."/>
            <person name="Albersmeier A."/>
            <person name="Kalinowski J."/>
            <person name="Ruckert C."/>
        </authorList>
    </citation>
    <scope>NUCLEOTIDE SEQUENCE</scope>
    <source>
        <strain evidence="1">CGMCC 1.12408</strain>
    </source>
</reference>
<comment type="caution">
    <text evidence="1">The sequence shown here is derived from an EMBL/GenBank/DDBJ whole genome shotgun (WGS) entry which is preliminary data.</text>
</comment>
<dbReference type="RefSeq" id="WP_188383688.1">
    <property type="nucleotide sequence ID" value="NZ_BMEY01000004.1"/>
</dbReference>
<sequence>MFKYISVILLLVIVFLVGTIIGAEHKGESILPTFKEENTTEKVTEEVTHTANTTEQKQEVVNEQMIAQELSMSNQDHLSQKTASFFEVIVQGFYDILVEILYQISQLFF</sequence>
<reference evidence="1" key="2">
    <citation type="submission" date="2020-09" db="EMBL/GenBank/DDBJ databases">
        <authorList>
            <person name="Sun Q."/>
            <person name="Zhou Y."/>
        </authorList>
    </citation>
    <scope>NUCLEOTIDE SEQUENCE</scope>
    <source>
        <strain evidence="1">CGMCC 1.12408</strain>
    </source>
</reference>
<gene>
    <name evidence="1" type="ORF">GCM10008025_10980</name>
</gene>
<protein>
    <recommendedName>
        <fullName evidence="3">DUF3679 domain-containing protein</fullName>
    </recommendedName>
</protein>
<name>A0A916W560_9BACI</name>
<dbReference type="EMBL" id="BMEY01000004">
    <property type="protein sequence ID" value="GGA68788.1"/>
    <property type="molecule type" value="Genomic_DNA"/>
</dbReference>
<evidence type="ECO:0000313" key="2">
    <source>
        <dbReference type="Proteomes" id="UP000613512"/>
    </source>
</evidence>
<organism evidence="1 2">
    <name type="scientific">Ornithinibacillus halotolerans</name>
    <dbReference type="NCBI Taxonomy" id="1274357"/>
    <lineage>
        <taxon>Bacteria</taxon>
        <taxon>Bacillati</taxon>
        <taxon>Bacillota</taxon>
        <taxon>Bacilli</taxon>
        <taxon>Bacillales</taxon>
        <taxon>Bacillaceae</taxon>
        <taxon>Ornithinibacillus</taxon>
    </lineage>
</organism>